<dbReference type="InterPro" id="IPR000873">
    <property type="entry name" value="AMP-dep_synth/lig_dom"/>
</dbReference>
<dbReference type="Pfam" id="PF13193">
    <property type="entry name" value="AMP-binding_C"/>
    <property type="match status" value="1"/>
</dbReference>
<dbReference type="InterPro" id="IPR045851">
    <property type="entry name" value="AMP-bd_C_sf"/>
</dbReference>
<dbReference type="InterPro" id="IPR042099">
    <property type="entry name" value="ANL_N_sf"/>
</dbReference>
<feature type="domain" description="AMP-dependent synthetase/ligase" evidence="1">
    <location>
        <begin position="41"/>
        <end position="428"/>
    </location>
</feature>
<dbReference type="RefSeq" id="XP_013259909.1">
    <property type="nucleotide sequence ID" value="XM_013404455.1"/>
</dbReference>
<dbReference type="PANTHER" id="PTHR43201">
    <property type="entry name" value="ACYL-COA SYNTHETASE"/>
    <property type="match status" value="1"/>
</dbReference>
<organism evidence="3 4">
    <name type="scientific">Exophiala aquamarina CBS 119918</name>
    <dbReference type="NCBI Taxonomy" id="1182545"/>
    <lineage>
        <taxon>Eukaryota</taxon>
        <taxon>Fungi</taxon>
        <taxon>Dikarya</taxon>
        <taxon>Ascomycota</taxon>
        <taxon>Pezizomycotina</taxon>
        <taxon>Eurotiomycetes</taxon>
        <taxon>Chaetothyriomycetidae</taxon>
        <taxon>Chaetothyriales</taxon>
        <taxon>Herpotrichiellaceae</taxon>
        <taxon>Exophiala</taxon>
    </lineage>
</organism>
<dbReference type="InterPro" id="IPR025110">
    <property type="entry name" value="AMP-bd_C"/>
</dbReference>
<gene>
    <name evidence="3" type="ORF">A1O9_05236</name>
</gene>
<dbReference type="Gene3D" id="3.30.300.30">
    <property type="match status" value="1"/>
</dbReference>
<evidence type="ECO:0000259" key="1">
    <source>
        <dbReference type="Pfam" id="PF00501"/>
    </source>
</evidence>
<evidence type="ECO:0000313" key="3">
    <source>
        <dbReference type="EMBL" id="KEF57319.1"/>
    </source>
</evidence>
<dbReference type="Pfam" id="PF00501">
    <property type="entry name" value="AMP-binding"/>
    <property type="match status" value="1"/>
</dbReference>
<dbReference type="GO" id="GO:0006631">
    <property type="term" value="P:fatty acid metabolic process"/>
    <property type="evidence" value="ECO:0007669"/>
    <property type="project" value="TreeGrafter"/>
</dbReference>
<dbReference type="SUPFAM" id="SSF56801">
    <property type="entry name" value="Acetyl-CoA synthetase-like"/>
    <property type="match status" value="1"/>
</dbReference>
<feature type="domain" description="AMP-binding enzyme C-terminal" evidence="2">
    <location>
        <begin position="483"/>
        <end position="565"/>
    </location>
</feature>
<comment type="caution">
    <text evidence="3">The sequence shown here is derived from an EMBL/GenBank/DDBJ whole genome shotgun (WGS) entry which is preliminary data.</text>
</comment>
<dbReference type="Proteomes" id="UP000027920">
    <property type="component" value="Unassembled WGS sequence"/>
</dbReference>
<accession>A0A072PB62</accession>
<dbReference type="HOGENOM" id="CLU_000022_59_7_1"/>
<dbReference type="AlphaFoldDB" id="A0A072PB62"/>
<dbReference type="GO" id="GO:0031956">
    <property type="term" value="F:medium-chain fatty acid-CoA ligase activity"/>
    <property type="evidence" value="ECO:0007669"/>
    <property type="project" value="TreeGrafter"/>
</dbReference>
<dbReference type="PANTHER" id="PTHR43201:SF6">
    <property type="entry name" value="ACYL COA SYNTHETASE (EUROFUNG)"/>
    <property type="match status" value="1"/>
</dbReference>
<dbReference type="InterPro" id="IPR020845">
    <property type="entry name" value="AMP-binding_CS"/>
</dbReference>
<evidence type="ECO:0000313" key="4">
    <source>
        <dbReference type="Proteomes" id="UP000027920"/>
    </source>
</evidence>
<protein>
    <recommendedName>
        <fullName evidence="5">Long-chain acyl-CoA synthetase</fullName>
    </recommendedName>
</protein>
<dbReference type="VEuPathDB" id="FungiDB:A1O9_05236"/>
<dbReference type="Gene3D" id="3.40.50.12780">
    <property type="entry name" value="N-terminal domain of ligase-like"/>
    <property type="match status" value="1"/>
</dbReference>
<evidence type="ECO:0000259" key="2">
    <source>
        <dbReference type="Pfam" id="PF13193"/>
    </source>
</evidence>
<dbReference type="EMBL" id="AMGV01000004">
    <property type="protein sequence ID" value="KEF57319.1"/>
    <property type="molecule type" value="Genomic_DNA"/>
</dbReference>
<evidence type="ECO:0008006" key="5">
    <source>
        <dbReference type="Google" id="ProtNLM"/>
    </source>
</evidence>
<dbReference type="GeneID" id="25280162"/>
<dbReference type="PROSITE" id="PS00455">
    <property type="entry name" value="AMP_BINDING"/>
    <property type="match status" value="1"/>
</dbReference>
<proteinExistence type="predicted"/>
<keyword evidence="4" id="KW-1185">Reference proteome</keyword>
<name>A0A072PB62_9EURO</name>
<sequence length="588" mass="64724">MSISQAAGQNEAKISSPKKSSFIQGDQSSTLYSAVLANLIDDQAAKNGSHVAAVFSWQNHSITYEQLADRSRLLAKSMLEAGLKHGDTVGIIAGNCYQYIEAFLGAARIGCPFVVFNNTYSAKELTAALAVSSCRLLFMAKNIGHKSLLPHIDTLRSHPESVPELRRIILLSQLRVEDSLGAVEVMGYSTFVNNGHSVFVNNATLRRAEKKVKDTDVLNLQFTSGTTGAPKAAMLTYRNLINNGKLVGDRLNLTSKDRLCCPPPLFHCFGLVMGFLAAFTHSTTIVFPSDQFEPNQVLESLARERCTALYGVPTMFLAEIEANSKKKYKFNSLRVALAAGSPVSPSLVGRVRQELGVEKVLIAYGMTETSPVTFMTSLDDSEEMLFKTVGKIMPHTLAKIINEQGEIVPRGVRGELCTGGYALQKGYWRNEEKTAEAMTTDQKGVRWMHTGDECLINDDGYCVITGRIKDLIIRGGENISPVQVEERLLEHTSIAEASVVGLADAKYGEVVSCFLRLREGVTRPTSDEIVQWVRARLGSHKTPKHIFWIGHPEVGNEYPKTGSGKHQKHILRAIGNRIVRQQELKARL</sequence>
<dbReference type="STRING" id="1182545.A0A072PB62"/>
<dbReference type="OrthoDB" id="10253115at2759"/>
<reference evidence="3 4" key="1">
    <citation type="submission" date="2013-03" db="EMBL/GenBank/DDBJ databases">
        <title>The Genome Sequence of Exophiala aquamarina CBS 119918.</title>
        <authorList>
            <consortium name="The Broad Institute Genomics Platform"/>
            <person name="Cuomo C."/>
            <person name="de Hoog S."/>
            <person name="Gorbushina A."/>
            <person name="Walker B."/>
            <person name="Young S.K."/>
            <person name="Zeng Q."/>
            <person name="Gargeya S."/>
            <person name="Fitzgerald M."/>
            <person name="Haas B."/>
            <person name="Abouelleil A."/>
            <person name="Allen A.W."/>
            <person name="Alvarado L."/>
            <person name="Arachchi H.M."/>
            <person name="Berlin A.M."/>
            <person name="Chapman S.B."/>
            <person name="Gainer-Dewar J."/>
            <person name="Goldberg J."/>
            <person name="Griggs A."/>
            <person name="Gujja S."/>
            <person name="Hansen M."/>
            <person name="Howarth C."/>
            <person name="Imamovic A."/>
            <person name="Ireland A."/>
            <person name="Larimer J."/>
            <person name="McCowan C."/>
            <person name="Murphy C."/>
            <person name="Pearson M."/>
            <person name="Poon T.W."/>
            <person name="Priest M."/>
            <person name="Roberts A."/>
            <person name="Saif S."/>
            <person name="Shea T."/>
            <person name="Sisk P."/>
            <person name="Sykes S."/>
            <person name="Wortman J."/>
            <person name="Nusbaum C."/>
            <person name="Birren B."/>
        </authorList>
    </citation>
    <scope>NUCLEOTIDE SEQUENCE [LARGE SCALE GENOMIC DNA]</scope>
    <source>
        <strain evidence="3 4">CBS 119918</strain>
    </source>
</reference>